<dbReference type="Proteomes" id="UP001057279">
    <property type="component" value="Linkage Group LG01"/>
</dbReference>
<evidence type="ECO:0000313" key="1">
    <source>
        <dbReference type="EMBL" id="KAI4589498.1"/>
    </source>
</evidence>
<keyword evidence="2" id="KW-1185">Reference proteome</keyword>
<sequence>MLATAAGTTAQRGPEARSCKTDSGILKVNRSAVKSTFQVNFCSSLLELKASRIRKSSLLEGFLNACSRIPTAVSYFERREIYLESDGVECPLALVSDAGSLLISAPDVDISVCQFCRIFLMVSFSIVAALFIVLKSFSLSDRRQCGFSILLSKRAYCFECFQIISKARFAKLALRVNKRLGE</sequence>
<protein>
    <submittedName>
        <fullName evidence="1">Uncharacterized protein</fullName>
    </submittedName>
</protein>
<dbReference type="EMBL" id="CM043026">
    <property type="protein sequence ID" value="KAI4589498.1"/>
    <property type="molecule type" value="Genomic_DNA"/>
</dbReference>
<proteinExistence type="predicted"/>
<gene>
    <name evidence="1" type="ORF">MJG53_000547</name>
</gene>
<organism evidence="1 2">
    <name type="scientific">Ovis ammon polii x Ovis aries</name>
    <dbReference type="NCBI Taxonomy" id="2918886"/>
    <lineage>
        <taxon>Eukaryota</taxon>
        <taxon>Metazoa</taxon>
        <taxon>Chordata</taxon>
        <taxon>Craniata</taxon>
        <taxon>Vertebrata</taxon>
        <taxon>Euteleostomi</taxon>
        <taxon>Mammalia</taxon>
        <taxon>Eutheria</taxon>
        <taxon>Laurasiatheria</taxon>
        <taxon>Artiodactyla</taxon>
        <taxon>Ruminantia</taxon>
        <taxon>Pecora</taxon>
        <taxon>Bovidae</taxon>
        <taxon>Caprinae</taxon>
        <taxon>Ovis</taxon>
    </lineage>
</organism>
<comment type="caution">
    <text evidence="1">The sequence shown here is derived from an EMBL/GenBank/DDBJ whole genome shotgun (WGS) entry which is preliminary data.</text>
</comment>
<reference evidence="1" key="1">
    <citation type="submission" date="2022-03" db="EMBL/GenBank/DDBJ databases">
        <title>Genomic analyses of argali, domestic sheep and their hybrids provide insights into chromosomal evolution, heterosis and genetic basis of agronomic traits.</title>
        <authorList>
            <person name="Li M."/>
        </authorList>
    </citation>
    <scope>NUCLEOTIDE SEQUENCE</scope>
    <source>
        <strain evidence="1">F1 hybrid</strain>
    </source>
</reference>
<evidence type="ECO:0000313" key="2">
    <source>
        <dbReference type="Proteomes" id="UP001057279"/>
    </source>
</evidence>
<name>A0ACB9VIC5_9CETA</name>
<accession>A0ACB9VIC5</accession>